<dbReference type="EMBL" id="CP044619">
    <property type="protein sequence ID" value="QRD88817.1"/>
    <property type="molecule type" value="Genomic_DNA"/>
</dbReference>
<evidence type="ECO:0000313" key="3">
    <source>
        <dbReference type="Proteomes" id="UP000596276"/>
    </source>
</evidence>
<feature type="compositionally biased region" description="Polar residues" evidence="1">
    <location>
        <begin position="1"/>
        <end position="22"/>
    </location>
</feature>
<dbReference type="Proteomes" id="UP000596276">
    <property type="component" value="Chromosome 1"/>
</dbReference>
<protein>
    <submittedName>
        <fullName evidence="2">Uncharacterized protein</fullName>
    </submittedName>
</protein>
<feature type="region of interest" description="Disordered" evidence="1">
    <location>
        <begin position="1"/>
        <end position="25"/>
    </location>
</feature>
<proteinExistence type="predicted"/>
<evidence type="ECO:0000256" key="1">
    <source>
        <dbReference type="SAM" id="MobiDB-lite"/>
    </source>
</evidence>
<evidence type="ECO:0000313" key="2">
    <source>
        <dbReference type="EMBL" id="QRD88817.1"/>
    </source>
</evidence>
<name>A0A7U2MRX7_ASPFN</name>
<sequence>MYSEDFNASNMTETSAQPSPMSSKEEIAAGLSTYMGFPERLMQDVGFYKHPIL</sequence>
<dbReference type="AlphaFoldDB" id="A0A7U2MRX7"/>
<keyword evidence="3" id="KW-1185">Reference proteome</keyword>
<accession>A0A7U2MRX7</accession>
<dbReference type="VEuPathDB" id="FungiDB:F9C07_10916"/>
<organism evidence="2 3">
    <name type="scientific">Aspergillus flavus (strain ATCC 200026 / FGSC A1120 / IAM 13836 / NRRL 3357 / JCM 12722 / SRRC 167)</name>
    <dbReference type="NCBI Taxonomy" id="332952"/>
    <lineage>
        <taxon>Eukaryota</taxon>
        <taxon>Fungi</taxon>
        <taxon>Dikarya</taxon>
        <taxon>Ascomycota</taxon>
        <taxon>Pezizomycotina</taxon>
        <taxon>Eurotiomycetes</taxon>
        <taxon>Eurotiomycetidae</taxon>
        <taxon>Eurotiales</taxon>
        <taxon>Aspergillaceae</taxon>
        <taxon>Aspergillus</taxon>
        <taxon>Aspergillus subgen. Circumdati</taxon>
    </lineage>
</organism>
<reference evidence="3" key="1">
    <citation type="journal article" date="2021" name="G3 (Bethesda)">
        <title>Chromosome assembled and annotated genome sequence of Aspergillus flavus NRRL 3357.</title>
        <authorList>
            <person name="Skerker J.M."/>
            <person name="Pianalto K.M."/>
            <person name="Mondo S.J."/>
            <person name="Yang K."/>
            <person name="Arkin A.P."/>
            <person name="Keller N.P."/>
            <person name="Grigoriev I.V."/>
            <person name="Louise Glass N.L."/>
        </authorList>
    </citation>
    <scope>NUCLEOTIDE SEQUENCE [LARGE SCALE GENOMIC DNA]</scope>
    <source>
        <strain evidence="3">ATCC 200026 / FGSC A1120 / IAM 13836 / NRRL 3357 / JCM 12722 / SRRC 167</strain>
    </source>
</reference>
<gene>
    <name evidence="2" type="ORF">F9C07_10916</name>
</gene>